<reference evidence="2" key="1">
    <citation type="submission" date="2011-03" db="EMBL/GenBank/DDBJ databases">
        <title>The Genome Sequence of Nematocida sp1 strain ERTm2.</title>
        <authorList>
            <consortium name="The Broad Institute Genome Sequencing Platform"/>
            <consortium name="The Broad Institute Genome Sequencing Center for Infectious Disease"/>
            <person name="Cuomo C."/>
            <person name="Troemel E."/>
            <person name="Young S.K."/>
            <person name="Zeng Q."/>
            <person name="Gargeya S."/>
            <person name="Fitzgerald M."/>
            <person name="Haas B."/>
            <person name="Abouelleil A."/>
            <person name="Alvarado L."/>
            <person name="Arachchi H.M."/>
            <person name="Berlin A."/>
            <person name="Brown A."/>
            <person name="Chapman S.B."/>
            <person name="Chen Z."/>
            <person name="Dunbar C."/>
            <person name="Freedman E."/>
            <person name="Gearin G."/>
            <person name="Gellesch M."/>
            <person name="Goldberg J."/>
            <person name="Griggs A."/>
            <person name="Gujja S."/>
            <person name="Heilman E.R."/>
            <person name="Heiman D."/>
            <person name="Howarth C."/>
            <person name="Larson L."/>
            <person name="Lui A."/>
            <person name="MacDonald P.J.P."/>
            <person name="Mehta T."/>
            <person name="Montmayeur A."/>
            <person name="Murphy C."/>
            <person name="Neiman D."/>
            <person name="Pearson M."/>
            <person name="Priest M."/>
            <person name="Roberts A."/>
            <person name="Saif S."/>
            <person name="Shea T."/>
            <person name="Shenoy N."/>
            <person name="Sisk P."/>
            <person name="Stolte C."/>
            <person name="Sykes S."/>
            <person name="White J."/>
            <person name="Yandava C."/>
            <person name="Wortman J."/>
            <person name="Nusbaum C."/>
            <person name="Birren B."/>
        </authorList>
    </citation>
    <scope>NUCLEOTIDE SEQUENCE</scope>
    <source>
        <strain evidence="2">ERTm2</strain>
    </source>
</reference>
<accession>H8ZCQ3</accession>
<gene>
    <name evidence="2" type="ORF">NERG_01496</name>
</gene>
<dbReference type="HOGENOM" id="CLU_2543102_0_0_1"/>
<dbReference type="Proteomes" id="UP000005622">
    <property type="component" value="Unassembled WGS sequence"/>
</dbReference>
<dbReference type="AlphaFoldDB" id="H8ZCQ3"/>
<feature type="domain" description="Lipin/Ned1/Smp2 (LNS2)" evidence="1">
    <location>
        <begin position="4"/>
        <end position="57"/>
    </location>
</feature>
<dbReference type="InterPro" id="IPR013209">
    <property type="entry name" value="LNS2"/>
</dbReference>
<sequence>MQDLGNKESDRIAYEVCEIDPGRIFIVNTLSEISTGRKGIVKLTHCSLYEIVEGVFPPVGQLMPDVAQKYIGESWWSVRSPEE</sequence>
<name>H8ZCQ3_NEMA1</name>
<dbReference type="Pfam" id="PF08235">
    <property type="entry name" value="LNS2"/>
    <property type="match status" value="1"/>
</dbReference>
<protein>
    <recommendedName>
        <fullName evidence="1">Lipin/Ned1/Smp2 (LNS2) domain-containing protein</fullName>
    </recommendedName>
</protein>
<evidence type="ECO:0000259" key="1">
    <source>
        <dbReference type="Pfam" id="PF08235"/>
    </source>
</evidence>
<proteinExistence type="predicted"/>
<dbReference type="STRING" id="944018.H8ZCQ3"/>
<dbReference type="EMBL" id="JH604635">
    <property type="protein sequence ID" value="EHY65889.1"/>
    <property type="molecule type" value="Genomic_DNA"/>
</dbReference>
<evidence type="ECO:0000313" key="2">
    <source>
        <dbReference type="EMBL" id="EHY65889.1"/>
    </source>
</evidence>
<organism evidence="2">
    <name type="scientific">Nematocida ausubeli (strain ATCC PRA-371 / ERTm2)</name>
    <name type="common">Nematode killer fungus</name>
    <dbReference type="NCBI Taxonomy" id="1913371"/>
    <lineage>
        <taxon>Eukaryota</taxon>
        <taxon>Fungi</taxon>
        <taxon>Fungi incertae sedis</taxon>
        <taxon>Microsporidia</taxon>
        <taxon>Nematocida</taxon>
    </lineage>
</organism>